<gene>
    <name evidence="1" type="ORF">TM448B02577_0003</name>
</gene>
<name>A0A6M3XU43_9ZZZZ</name>
<evidence type="ECO:0000313" key="1">
    <source>
        <dbReference type="EMBL" id="QJI01485.1"/>
    </source>
</evidence>
<organism evidence="1">
    <name type="scientific">viral metagenome</name>
    <dbReference type="NCBI Taxonomy" id="1070528"/>
    <lineage>
        <taxon>unclassified sequences</taxon>
        <taxon>metagenomes</taxon>
        <taxon>organismal metagenomes</taxon>
    </lineage>
</organism>
<sequence>MNEEYAIYNPQKKPTEDLPVIYGFNNSKGGGTFLSAVLIAEDGTVLGGHACSSEYFMLGDLGILKDSRPDRHETFKTHYPDGYRMDFVSGEDVETHIKLKKAFELNEKNEPEAKGSQPSVEIEMSE</sequence>
<dbReference type="EMBL" id="MT144927">
    <property type="protein sequence ID" value="QJI01485.1"/>
    <property type="molecule type" value="Genomic_DNA"/>
</dbReference>
<accession>A0A6M3XU43</accession>
<proteinExistence type="predicted"/>
<reference evidence="1" key="1">
    <citation type="submission" date="2020-03" db="EMBL/GenBank/DDBJ databases">
        <title>The deep terrestrial virosphere.</title>
        <authorList>
            <person name="Holmfeldt K."/>
            <person name="Nilsson E."/>
            <person name="Simone D."/>
            <person name="Lopez-Fernandez M."/>
            <person name="Wu X."/>
            <person name="de Brujin I."/>
            <person name="Lundin D."/>
            <person name="Andersson A."/>
            <person name="Bertilsson S."/>
            <person name="Dopson M."/>
        </authorList>
    </citation>
    <scope>NUCLEOTIDE SEQUENCE</scope>
    <source>
        <strain evidence="1">TM448B02577</strain>
    </source>
</reference>
<protein>
    <submittedName>
        <fullName evidence="1">Uncharacterized protein</fullName>
    </submittedName>
</protein>
<dbReference type="AlphaFoldDB" id="A0A6M3XU43"/>